<evidence type="ECO:0000256" key="1">
    <source>
        <dbReference type="SAM" id="Phobius"/>
    </source>
</evidence>
<keyword evidence="1" id="KW-0472">Membrane</keyword>
<dbReference type="Pfam" id="PF11927">
    <property type="entry name" value="HODM_asu-like"/>
    <property type="match status" value="1"/>
</dbReference>
<dbReference type="InterPro" id="IPR021848">
    <property type="entry name" value="HODM_asu-like"/>
</dbReference>
<dbReference type="Proteomes" id="UP001642406">
    <property type="component" value="Unassembled WGS sequence"/>
</dbReference>
<dbReference type="EMBL" id="CAWUHC010000022">
    <property type="protein sequence ID" value="CAK7218069.1"/>
    <property type="molecule type" value="Genomic_DNA"/>
</dbReference>
<gene>
    <name evidence="2" type="ORF">SBRCBS47491_003381</name>
</gene>
<accession>A0ABP0BFQ9</accession>
<keyword evidence="1" id="KW-0812">Transmembrane</keyword>
<organism evidence="2 3">
    <name type="scientific">Sporothrix bragantina</name>
    <dbReference type="NCBI Taxonomy" id="671064"/>
    <lineage>
        <taxon>Eukaryota</taxon>
        <taxon>Fungi</taxon>
        <taxon>Dikarya</taxon>
        <taxon>Ascomycota</taxon>
        <taxon>Pezizomycotina</taxon>
        <taxon>Sordariomycetes</taxon>
        <taxon>Sordariomycetidae</taxon>
        <taxon>Ophiostomatales</taxon>
        <taxon>Ophiostomataceae</taxon>
        <taxon>Sporothrix</taxon>
    </lineage>
</organism>
<proteinExistence type="predicted"/>
<evidence type="ECO:0000313" key="3">
    <source>
        <dbReference type="Proteomes" id="UP001642406"/>
    </source>
</evidence>
<keyword evidence="1" id="KW-1133">Transmembrane helix</keyword>
<name>A0ABP0BFQ9_9PEZI</name>
<comment type="caution">
    <text evidence="2">The sequence shown here is derived from an EMBL/GenBank/DDBJ whole genome shotgun (WGS) entry which is preliminary data.</text>
</comment>
<keyword evidence="3" id="KW-1185">Reference proteome</keyword>
<feature type="transmembrane region" description="Helical" evidence="1">
    <location>
        <begin position="7"/>
        <end position="32"/>
    </location>
</feature>
<protein>
    <submittedName>
        <fullName evidence="2">Uncharacterized protein</fullName>
    </submittedName>
</protein>
<evidence type="ECO:0000313" key="2">
    <source>
        <dbReference type="EMBL" id="CAK7218069.1"/>
    </source>
</evidence>
<sequence length="424" mass="47787">MALTEDLLLAATATPQATLASLVFVVTFVYLVQSIISPFLGLGKTAFDVPSNMIPEKTAAPSPPPQELVGYDSMGSIEPLTDLDYKTVVPERIYKFADRYNLTMGLRKTTVNTITRIDQQYVERIGERKRILEQYPGALGCIPSGEPMVRDFYTFLVTHYLPKRYPTVFVLKESKTSSKNPKNAKPTKTLHNKILNEHLPLEPPSDIIDVLRIIALTVDEDFLMLQPDADGDGYALTAFVWMYPVGFDPVDKLGIKLRDAHGPVPGYKQHLQKSMERYFGRLGPGNVVDRINWAVATNASLCERGEYHLYEGDDKKEEDDASLQKDVDLDDTWVRCELQTLFALPRHDARILSVHLYLYPIREIKQVGLAEVMERAIDGYGKGNVPGFARYKRIPVWGEAVKRYLRSDEDLPEGMKKADDSAAE</sequence>
<reference evidence="2 3" key="1">
    <citation type="submission" date="2024-01" db="EMBL/GenBank/DDBJ databases">
        <authorList>
            <person name="Allen C."/>
            <person name="Tagirdzhanova G."/>
        </authorList>
    </citation>
    <scope>NUCLEOTIDE SEQUENCE [LARGE SCALE GENOMIC DNA]</scope>
</reference>